<dbReference type="Pfam" id="PF11138">
    <property type="entry name" value="DUF2911"/>
    <property type="match status" value="1"/>
</dbReference>
<comment type="caution">
    <text evidence="2">The sequence shown here is derived from an EMBL/GenBank/DDBJ whole genome shotgun (WGS) entry which is preliminary data.</text>
</comment>
<dbReference type="InterPro" id="IPR021314">
    <property type="entry name" value="DUF2911"/>
</dbReference>
<feature type="signal peptide" evidence="1">
    <location>
        <begin position="1"/>
        <end position="25"/>
    </location>
</feature>
<proteinExistence type="predicted"/>
<feature type="chain" id="PRO_5047442137" evidence="1">
    <location>
        <begin position="26"/>
        <end position="176"/>
    </location>
</feature>
<keyword evidence="3" id="KW-1185">Reference proteome</keyword>
<dbReference type="EMBL" id="BAABHC010000014">
    <property type="protein sequence ID" value="GAA4434338.1"/>
    <property type="molecule type" value="Genomic_DNA"/>
</dbReference>
<accession>A0ABP8LSR7</accession>
<evidence type="ECO:0000313" key="3">
    <source>
        <dbReference type="Proteomes" id="UP001500552"/>
    </source>
</evidence>
<evidence type="ECO:0000256" key="1">
    <source>
        <dbReference type="SAM" id="SignalP"/>
    </source>
</evidence>
<sequence length="176" mass="19327">MKHTRFLNSLALLFVCLLVTTVSWAQNENAAKPSPPAEATGKVGDATVTINYSSPAVKGREIWGGLVPYGKVWRAGANEATTVTVDKDVMVEGKALPAGTYSFYTIPGEDEWTVIFNKTAKQWGTQYDEKQDALRVMAKPQKSASMNERLAYEVTDNGIVLRWENMELPVAMAPAK</sequence>
<reference evidence="3" key="1">
    <citation type="journal article" date="2019" name="Int. J. Syst. Evol. Microbiol.">
        <title>The Global Catalogue of Microorganisms (GCM) 10K type strain sequencing project: providing services to taxonomists for standard genome sequencing and annotation.</title>
        <authorList>
            <consortium name="The Broad Institute Genomics Platform"/>
            <consortium name="The Broad Institute Genome Sequencing Center for Infectious Disease"/>
            <person name="Wu L."/>
            <person name="Ma J."/>
        </authorList>
    </citation>
    <scope>NUCLEOTIDE SEQUENCE [LARGE SCALE GENOMIC DNA]</scope>
    <source>
        <strain evidence="3">JCM 17926</strain>
    </source>
</reference>
<dbReference type="RefSeq" id="WP_345159518.1">
    <property type="nucleotide sequence ID" value="NZ_BAABHC010000014.1"/>
</dbReference>
<gene>
    <name evidence="2" type="ORF">GCM10023188_25160</name>
</gene>
<organism evidence="2 3">
    <name type="scientific">Pontibacter saemangeumensis</name>
    <dbReference type="NCBI Taxonomy" id="1084525"/>
    <lineage>
        <taxon>Bacteria</taxon>
        <taxon>Pseudomonadati</taxon>
        <taxon>Bacteroidota</taxon>
        <taxon>Cytophagia</taxon>
        <taxon>Cytophagales</taxon>
        <taxon>Hymenobacteraceae</taxon>
        <taxon>Pontibacter</taxon>
    </lineage>
</organism>
<keyword evidence="1" id="KW-0732">Signal</keyword>
<protein>
    <submittedName>
        <fullName evidence="2">DUF2911 domain-containing protein</fullName>
    </submittedName>
</protein>
<evidence type="ECO:0000313" key="2">
    <source>
        <dbReference type="EMBL" id="GAA4434338.1"/>
    </source>
</evidence>
<name>A0ABP8LSR7_9BACT</name>
<dbReference type="Proteomes" id="UP001500552">
    <property type="component" value="Unassembled WGS sequence"/>
</dbReference>